<dbReference type="Proteomes" id="UP000523821">
    <property type="component" value="Unassembled WGS sequence"/>
</dbReference>
<dbReference type="RefSeq" id="WP_183858072.1">
    <property type="nucleotide sequence ID" value="NZ_JACHOO010000009.1"/>
</dbReference>
<accession>A0A7W9FPW2</accession>
<evidence type="ECO:0000313" key="1">
    <source>
        <dbReference type="EMBL" id="MBB5754634.1"/>
    </source>
</evidence>
<name>A0A7W9FPW2_9HYPH</name>
<organism evidence="1 2">
    <name type="scientific">Prosthecomicrobium pneumaticum</name>
    <dbReference type="NCBI Taxonomy" id="81895"/>
    <lineage>
        <taxon>Bacteria</taxon>
        <taxon>Pseudomonadati</taxon>
        <taxon>Pseudomonadota</taxon>
        <taxon>Alphaproteobacteria</taxon>
        <taxon>Hyphomicrobiales</taxon>
        <taxon>Kaistiaceae</taxon>
        <taxon>Prosthecomicrobium</taxon>
    </lineage>
</organism>
<keyword evidence="2" id="KW-1185">Reference proteome</keyword>
<dbReference type="EMBL" id="JACHOO010000009">
    <property type="protein sequence ID" value="MBB5754634.1"/>
    <property type="molecule type" value="Genomic_DNA"/>
</dbReference>
<dbReference type="GO" id="GO:0006355">
    <property type="term" value="P:regulation of DNA-templated transcription"/>
    <property type="evidence" value="ECO:0007669"/>
    <property type="project" value="InterPro"/>
</dbReference>
<evidence type="ECO:0000313" key="2">
    <source>
        <dbReference type="Proteomes" id="UP000523821"/>
    </source>
</evidence>
<dbReference type="CDD" id="cd22231">
    <property type="entry name" value="RHH_NikR_HicB-like"/>
    <property type="match status" value="1"/>
</dbReference>
<reference evidence="1 2" key="1">
    <citation type="submission" date="2020-08" db="EMBL/GenBank/DDBJ databases">
        <title>Genomic Encyclopedia of Type Strains, Phase IV (KMG-IV): sequencing the most valuable type-strain genomes for metagenomic binning, comparative biology and taxonomic classification.</title>
        <authorList>
            <person name="Goeker M."/>
        </authorList>
    </citation>
    <scope>NUCLEOTIDE SEQUENCE [LARGE SCALE GENOMIC DNA]</scope>
    <source>
        <strain evidence="1 2">DSM 16268</strain>
    </source>
</reference>
<protein>
    <submittedName>
        <fullName evidence="1">Metal-responsive CopG/Arc/MetJ family transcriptional regulator</fullName>
    </submittedName>
</protein>
<comment type="caution">
    <text evidence="1">The sequence shown here is derived from an EMBL/GenBank/DDBJ whole genome shotgun (WGS) entry which is preliminary data.</text>
</comment>
<gene>
    <name evidence="1" type="ORF">GGQ63_003722</name>
</gene>
<sequence>MLRLPPDLVSALDRFIAEERPGASRPEALRGAFRAWLTERGYLRREPAEGIPPDRLTSENDG</sequence>
<dbReference type="InterPro" id="IPR013321">
    <property type="entry name" value="Arc_rbn_hlx_hlx"/>
</dbReference>
<dbReference type="AlphaFoldDB" id="A0A7W9FPW2"/>
<dbReference type="Gene3D" id="1.10.1220.10">
    <property type="entry name" value="Met repressor-like"/>
    <property type="match status" value="1"/>
</dbReference>
<proteinExistence type="predicted"/>